<protein>
    <submittedName>
        <fullName evidence="10">FLYWCH-type zinc finger-containing protein 1</fullName>
    </submittedName>
</protein>
<dbReference type="InterPro" id="IPR018289">
    <property type="entry name" value="MULE_transposase_dom"/>
</dbReference>
<dbReference type="PROSITE" id="PS01007">
    <property type="entry name" value="TRANSPOSASE_MUTATOR"/>
    <property type="match status" value="1"/>
</dbReference>
<dbReference type="EMBL" id="JAHWGI010000960">
    <property type="protein sequence ID" value="KAK3918573.1"/>
    <property type="molecule type" value="Genomic_DNA"/>
</dbReference>
<dbReference type="PANTHER" id="PTHR47160:SF10">
    <property type="entry name" value="MULE TRANSPOSASE DOMAIN-CONTAINING PROTEIN"/>
    <property type="match status" value="1"/>
</dbReference>
<keyword evidence="3" id="KW-0863">Zinc-finger</keyword>
<gene>
    <name evidence="10" type="ORF">KUF71_007820</name>
</gene>
<comment type="caution">
    <text evidence="10">The sequence shown here is derived from an EMBL/GenBank/DDBJ whole genome shotgun (WGS) entry which is preliminary data.</text>
</comment>
<dbReference type="GO" id="GO:0004803">
    <property type="term" value="F:transposase activity"/>
    <property type="evidence" value="ECO:0007669"/>
    <property type="project" value="InterPro"/>
</dbReference>
<reference evidence="10" key="2">
    <citation type="journal article" date="2023" name="BMC Genomics">
        <title>Pest status, molecular evolution, and epigenetic factors derived from the genome assembly of Frankliniella fusca, a thysanopteran phytovirus vector.</title>
        <authorList>
            <person name="Catto M.A."/>
            <person name="Labadie P.E."/>
            <person name="Jacobson A.L."/>
            <person name="Kennedy G.G."/>
            <person name="Srinivasan R."/>
            <person name="Hunt B.G."/>
        </authorList>
    </citation>
    <scope>NUCLEOTIDE SEQUENCE</scope>
    <source>
        <strain evidence="10">PL_HMW_Pooled</strain>
    </source>
</reference>
<evidence type="ECO:0000256" key="4">
    <source>
        <dbReference type="ARBA" id="ARBA00022833"/>
    </source>
</evidence>
<keyword evidence="11" id="KW-1185">Reference proteome</keyword>
<dbReference type="InterPro" id="IPR001207">
    <property type="entry name" value="Transposase_mutator"/>
</dbReference>
<proteinExistence type="predicted"/>
<feature type="domain" description="FLYWCH-type" evidence="8">
    <location>
        <begin position="5"/>
        <end position="63"/>
    </location>
</feature>
<keyword evidence="1" id="KW-0815">Transposition</keyword>
<dbReference type="PANTHER" id="PTHR47160">
    <property type="entry name" value="PUTATIVE-RELATED"/>
    <property type="match status" value="1"/>
</dbReference>
<keyword evidence="4" id="KW-0862">Zinc</keyword>
<sequence>MAPKFIKSKKGRKILVNNGFQYHKHSSKKEKTYWVCTLKPECKARATTVSDPPVLVREGTHSHAPDQDSIAAKEIMNEIKASSVQQPEAPPVQITSNKLQRRLAVRCACDGLYVAECVRHVPVSIVFRWSWRTWTINRTRQASLPPNPKTLRDLPELPREFTLTLMGDVFLLWDSLDDDDDDDDDDEEAEERRRRNRIIILSTRDCLRKLCTSDSWLLDGTFKVSPGLFTQLFTIHGIFRGAAFPFVYALLPNKEQVSYTTVLEVVLDKCRAARIPEPEPTTVVSDFELGIINAVATVFPDADLRLCFFHLGQSVYRQVQDAGLQVAYCDPDDRLVKEGVHELQSLAFVPPADVEEVLAELREVIPDTLHASSTTSTIPSCEGVACGVSGVRRDLGTHQSYGTSTGRPCGGTAHEQPDGRVAPALQHPGGQGPPLRLRPDQRAAEGAGQQRTADG</sequence>
<keyword evidence="6" id="KW-0233">DNA recombination</keyword>
<evidence type="ECO:0000259" key="8">
    <source>
        <dbReference type="Pfam" id="PF04500"/>
    </source>
</evidence>
<feature type="compositionally biased region" description="Polar residues" evidence="7">
    <location>
        <begin position="397"/>
        <end position="406"/>
    </location>
</feature>
<dbReference type="Pfam" id="PF04500">
    <property type="entry name" value="FLYWCH"/>
    <property type="match status" value="1"/>
</dbReference>
<keyword evidence="2" id="KW-0479">Metal-binding</keyword>
<feature type="domain" description="MULE transposase" evidence="9">
    <location>
        <begin position="216"/>
        <end position="312"/>
    </location>
</feature>
<accession>A0AAE1LG86</accession>
<dbReference type="GO" id="GO:0003677">
    <property type="term" value="F:DNA binding"/>
    <property type="evidence" value="ECO:0007669"/>
    <property type="project" value="UniProtKB-KW"/>
</dbReference>
<feature type="region of interest" description="Disordered" evidence="7">
    <location>
        <begin position="397"/>
        <end position="455"/>
    </location>
</feature>
<reference evidence="10" key="1">
    <citation type="submission" date="2021-07" db="EMBL/GenBank/DDBJ databases">
        <authorList>
            <person name="Catto M.A."/>
            <person name="Jacobson A."/>
            <person name="Kennedy G."/>
            <person name="Labadie P."/>
            <person name="Hunt B.G."/>
            <person name="Srinivasan R."/>
        </authorList>
    </citation>
    <scope>NUCLEOTIDE SEQUENCE</scope>
    <source>
        <strain evidence="10">PL_HMW_Pooled</strain>
        <tissue evidence="10">Head</tissue>
    </source>
</reference>
<evidence type="ECO:0000256" key="2">
    <source>
        <dbReference type="ARBA" id="ARBA00022723"/>
    </source>
</evidence>
<evidence type="ECO:0000256" key="1">
    <source>
        <dbReference type="ARBA" id="ARBA00022578"/>
    </source>
</evidence>
<dbReference type="Gene3D" id="2.20.25.240">
    <property type="match status" value="1"/>
</dbReference>
<evidence type="ECO:0000313" key="10">
    <source>
        <dbReference type="EMBL" id="KAK3918573.1"/>
    </source>
</evidence>
<evidence type="ECO:0000256" key="6">
    <source>
        <dbReference type="ARBA" id="ARBA00023172"/>
    </source>
</evidence>
<dbReference type="AlphaFoldDB" id="A0AAE1LG86"/>
<organism evidence="10 11">
    <name type="scientific">Frankliniella fusca</name>
    <dbReference type="NCBI Taxonomy" id="407009"/>
    <lineage>
        <taxon>Eukaryota</taxon>
        <taxon>Metazoa</taxon>
        <taxon>Ecdysozoa</taxon>
        <taxon>Arthropoda</taxon>
        <taxon>Hexapoda</taxon>
        <taxon>Insecta</taxon>
        <taxon>Pterygota</taxon>
        <taxon>Neoptera</taxon>
        <taxon>Paraneoptera</taxon>
        <taxon>Thysanoptera</taxon>
        <taxon>Terebrantia</taxon>
        <taxon>Thripoidea</taxon>
        <taxon>Thripidae</taxon>
        <taxon>Frankliniella</taxon>
    </lineage>
</organism>
<evidence type="ECO:0000313" key="11">
    <source>
        <dbReference type="Proteomes" id="UP001219518"/>
    </source>
</evidence>
<evidence type="ECO:0000256" key="5">
    <source>
        <dbReference type="ARBA" id="ARBA00023125"/>
    </source>
</evidence>
<dbReference type="InterPro" id="IPR007588">
    <property type="entry name" value="Znf_FLYWCH"/>
</dbReference>
<evidence type="ECO:0000256" key="3">
    <source>
        <dbReference type="ARBA" id="ARBA00022771"/>
    </source>
</evidence>
<dbReference type="Proteomes" id="UP001219518">
    <property type="component" value="Unassembled WGS sequence"/>
</dbReference>
<keyword evidence="5" id="KW-0238">DNA-binding</keyword>
<dbReference type="GO" id="GO:0008270">
    <property type="term" value="F:zinc ion binding"/>
    <property type="evidence" value="ECO:0007669"/>
    <property type="project" value="UniProtKB-KW"/>
</dbReference>
<dbReference type="Pfam" id="PF10551">
    <property type="entry name" value="MULE"/>
    <property type="match status" value="1"/>
</dbReference>
<evidence type="ECO:0000259" key="9">
    <source>
        <dbReference type="Pfam" id="PF10551"/>
    </source>
</evidence>
<evidence type="ECO:0000256" key="7">
    <source>
        <dbReference type="SAM" id="MobiDB-lite"/>
    </source>
</evidence>
<name>A0AAE1LG86_9NEOP</name>
<dbReference type="GO" id="GO:0006313">
    <property type="term" value="P:DNA transposition"/>
    <property type="evidence" value="ECO:0007669"/>
    <property type="project" value="InterPro"/>
</dbReference>